<dbReference type="OrthoDB" id="9802901at2"/>
<keyword evidence="3" id="KW-1185">Reference proteome</keyword>
<dbReference type="SMART" id="SM00507">
    <property type="entry name" value="HNHc"/>
    <property type="match status" value="1"/>
</dbReference>
<dbReference type="CDD" id="cd00085">
    <property type="entry name" value="HNHc"/>
    <property type="match status" value="1"/>
</dbReference>
<dbReference type="Gene3D" id="1.10.30.50">
    <property type="match status" value="1"/>
</dbReference>
<dbReference type="PANTHER" id="PTHR33877:SF1">
    <property type="entry name" value="TYPE IV METHYL-DIRECTED RESTRICTION ENZYME ECOKMCRA"/>
    <property type="match status" value="1"/>
</dbReference>
<dbReference type="PANTHER" id="PTHR33877">
    <property type="entry name" value="SLL1193 PROTEIN"/>
    <property type="match status" value="1"/>
</dbReference>
<name>A0A5B1CEF6_9BACT</name>
<dbReference type="GO" id="GO:0004519">
    <property type="term" value="F:endonuclease activity"/>
    <property type="evidence" value="ECO:0007669"/>
    <property type="project" value="UniProtKB-KW"/>
</dbReference>
<sequence>MTVNESTKTIVRERAGHRCEYCQLHQDDSPLATLHVEHIIPRKHGGSDEVENLALACIDCNLHKGPNLTGVDPETEEITVLFHPRQDDWDDHFEWQGIQIVGKTPTGRTTVRVLEMNSDEQLGLRLS</sequence>
<dbReference type="InterPro" id="IPR002711">
    <property type="entry name" value="HNH"/>
</dbReference>
<reference evidence="2 3" key="1">
    <citation type="submission" date="2019-08" db="EMBL/GenBank/DDBJ databases">
        <title>Deep-cultivation of Planctomycetes and their phenomic and genomic characterization uncovers novel biology.</title>
        <authorList>
            <person name="Wiegand S."/>
            <person name="Jogler M."/>
            <person name="Boedeker C."/>
            <person name="Pinto D."/>
            <person name="Vollmers J."/>
            <person name="Rivas-Marin E."/>
            <person name="Kohn T."/>
            <person name="Peeters S.H."/>
            <person name="Heuer A."/>
            <person name="Rast P."/>
            <person name="Oberbeckmann S."/>
            <person name="Bunk B."/>
            <person name="Jeske O."/>
            <person name="Meyerdierks A."/>
            <person name="Storesund J.E."/>
            <person name="Kallscheuer N."/>
            <person name="Luecker S."/>
            <person name="Lage O.M."/>
            <person name="Pohl T."/>
            <person name="Merkel B.J."/>
            <person name="Hornburger P."/>
            <person name="Mueller R.-W."/>
            <person name="Bruemmer F."/>
            <person name="Labrenz M."/>
            <person name="Spormann A.M."/>
            <person name="Op Den Camp H."/>
            <person name="Overmann J."/>
            <person name="Amann R."/>
            <person name="Jetten M.S.M."/>
            <person name="Mascher T."/>
            <person name="Medema M.H."/>
            <person name="Devos D.P."/>
            <person name="Kaster A.-K."/>
            <person name="Ovreas L."/>
            <person name="Rohde M."/>
            <person name="Galperin M.Y."/>
            <person name="Jogler C."/>
        </authorList>
    </citation>
    <scope>NUCLEOTIDE SEQUENCE [LARGE SCALE GENOMIC DNA]</scope>
    <source>
        <strain evidence="2 3">LF1</strain>
    </source>
</reference>
<evidence type="ECO:0000313" key="3">
    <source>
        <dbReference type="Proteomes" id="UP000322699"/>
    </source>
</evidence>
<accession>A0A5B1CEF6</accession>
<feature type="domain" description="HNH nuclease" evidence="1">
    <location>
        <begin position="6"/>
        <end position="62"/>
    </location>
</feature>
<keyword evidence="2" id="KW-0540">Nuclease</keyword>
<organism evidence="2 3">
    <name type="scientific">Rubripirellula obstinata</name>
    <dbReference type="NCBI Taxonomy" id="406547"/>
    <lineage>
        <taxon>Bacteria</taxon>
        <taxon>Pseudomonadati</taxon>
        <taxon>Planctomycetota</taxon>
        <taxon>Planctomycetia</taxon>
        <taxon>Pirellulales</taxon>
        <taxon>Pirellulaceae</taxon>
        <taxon>Rubripirellula</taxon>
    </lineage>
</organism>
<gene>
    <name evidence="2" type="ORF">LF1_11240</name>
</gene>
<comment type="caution">
    <text evidence="2">The sequence shown here is derived from an EMBL/GenBank/DDBJ whole genome shotgun (WGS) entry which is preliminary data.</text>
</comment>
<dbReference type="Pfam" id="PF01844">
    <property type="entry name" value="HNH"/>
    <property type="match status" value="1"/>
</dbReference>
<dbReference type="InterPro" id="IPR003615">
    <property type="entry name" value="HNH_nuc"/>
</dbReference>
<evidence type="ECO:0000313" key="2">
    <source>
        <dbReference type="EMBL" id="KAA1258602.1"/>
    </source>
</evidence>
<dbReference type="Proteomes" id="UP000322699">
    <property type="component" value="Unassembled WGS sequence"/>
</dbReference>
<keyword evidence="2" id="KW-0378">Hydrolase</keyword>
<dbReference type="GO" id="GO:0008270">
    <property type="term" value="F:zinc ion binding"/>
    <property type="evidence" value="ECO:0007669"/>
    <property type="project" value="InterPro"/>
</dbReference>
<dbReference type="AlphaFoldDB" id="A0A5B1CEF6"/>
<proteinExistence type="predicted"/>
<keyword evidence="2" id="KW-0255">Endonuclease</keyword>
<dbReference type="EMBL" id="VRLW01000001">
    <property type="protein sequence ID" value="KAA1258602.1"/>
    <property type="molecule type" value="Genomic_DNA"/>
</dbReference>
<dbReference type="InterPro" id="IPR052892">
    <property type="entry name" value="NA-targeting_endonuclease"/>
</dbReference>
<protein>
    <submittedName>
        <fullName evidence="2">HNH endonuclease</fullName>
    </submittedName>
</protein>
<evidence type="ECO:0000259" key="1">
    <source>
        <dbReference type="SMART" id="SM00507"/>
    </source>
</evidence>
<dbReference type="GO" id="GO:0003676">
    <property type="term" value="F:nucleic acid binding"/>
    <property type="evidence" value="ECO:0007669"/>
    <property type="project" value="InterPro"/>
</dbReference>